<dbReference type="OrthoDB" id="183320at2"/>
<dbReference type="GO" id="GO:0005975">
    <property type="term" value="P:carbohydrate metabolic process"/>
    <property type="evidence" value="ECO:0007669"/>
    <property type="project" value="TreeGrafter"/>
</dbReference>
<sequence length="294" mass="32670">MLAQKAKSVQGYDPAKAKANYEKALVSWKAADAKWEKEKKGKRPRRPKFQQHPALSPNMPSAIYNGMIAPIVGYSSRGAIWYQGESNARGEGSNAYGELLECLIQDWRKRWGSNLSFYYVQIANFEKWSDKQGWVNVQDEMRRLLDDSNSKTGHIGMATINDIGHPTNIHPGNKKDVGQRLARWAFNQDYGMKDVVVSGPLYKSYAVKGSAIEITFEHATGLKSRDAKPLGSFEIAGADNQWKPAEAKIAGSKIVVSNKQVSNPTQARYAWKSNPTDANLVNGEGLPTSCFITK</sequence>
<dbReference type="EMBL" id="MQWA01000001">
    <property type="protein sequence ID" value="PQJ28124.1"/>
    <property type="molecule type" value="Genomic_DNA"/>
</dbReference>
<dbReference type="Pfam" id="PF03629">
    <property type="entry name" value="SASA"/>
    <property type="match status" value="1"/>
</dbReference>
<dbReference type="Proteomes" id="UP000239907">
    <property type="component" value="Unassembled WGS sequence"/>
</dbReference>
<organism evidence="4 5">
    <name type="scientific">Rubritalea profundi</name>
    <dbReference type="NCBI Taxonomy" id="1658618"/>
    <lineage>
        <taxon>Bacteria</taxon>
        <taxon>Pseudomonadati</taxon>
        <taxon>Verrucomicrobiota</taxon>
        <taxon>Verrucomicrobiia</taxon>
        <taxon>Verrucomicrobiales</taxon>
        <taxon>Rubritaleaceae</taxon>
        <taxon>Rubritalea</taxon>
    </lineage>
</organism>
<keyword evidence="5" id="KW-1185">Reference proteome</keyword>
<feature type="domain" description="Sialate O-acetylesterase" evidence="3">
    <location>
        <begin position="65"/>
        <end position="151"/>
    </location>
</feature>
<dbReference type="AlphaFoldDB" id="A0A2S7U163"/>
<dbReference type="GO" id="GO:0001681">
    <property type="term" value="F:sialate O-acetylesterase activity"/>
    <property type="evidence" value="ECO:0007669"/>
    <property type="project" value="InterPro"/>
</dbReference>
<feature type="compositionally biased region" description="Basic residues" evidence="2">
    <location>
        <begin position="40"/>
        <end position="49"/>
    </location>
</feature>
<evidence type="ECO:0000313" key="4">
    <source>
        <dbReference type="EMBL" id="PQJ28124.1"/>
    </source>
</evidence>
<dbReference type="InterPro" id="IPR036514">
    <property type="entry name" value="SGNH_hydro_sf"/>
</dbReference>
<evidence type="ECO:0000256" key="1">
    <source>
        <dbReference type="ARBA" id="ARBA00022801"/>
    </source>
</evidence>
<dbReference type="RefSeq" id="WP_105042632.1">
    <property type="nucleotide sequence ID" value="NZ_MQWA01000001.1"/>
</dbReference>
<proteinExistence type="predicted"/>
<name>A0A2S7U163_9BACT</name>
<evidence type="ECO:0000313" key="5">
    <source>
        <dbReference type="Proteomes" id="UP000239907"/>
    </source>
</evidence>
<evidence type="ECO:0000256" key="2">
    <source>
        <dbReference type="SAM" id="MobiDB-lite"/>
    </source>
</evidence>
<dbReference type="SUPFAM" id="SSF52266">
    <property type="entry name" value="SGNH hydrolase"/>
    <property type="match status" value="1"/>
</dbReference>
<reference evidence="4 5" key="1">
    <citation type="submission" date="2016-12" db="EMBL/GenBank/DDBJ databases">
        <title>Study of bacterial adaptation to deep sea.</title>
        <authorList>
            <person name="Song J."/>
            <person name="Yoshizawa S."/>
            <person name="Kogure K."/>
        </authorList>
    </citation>
    <scope>NUCLEOTIDE SEQUENCE [LARGE SCALE GENOMIC DNA]</scope>
    <source>
        <strain evidence="4 5">SAORIC-165</strain>
    </source>
</reference>
<dbReference type="PANTHER" id="PTHR22901">
    <property type="entry name" value="SIALATE O-ACETYLESTERASE"/>
    <property type="match status" value="1"/>
</dbReference>
<dbReference type="Gene3D" id="3.40.50.1110">
    <property type="entry name" value="SGNH hydrolase"/>
    <property type="match status" value="1"/>
</dbReference>
<protein>
    <recommendedName>
        <fullName evidence="3">Sialate O-acetylesterase domain-containing protein</fullName>
    </recommendedName>
</protein>
<evidence type="ECO:0000259" key="3">
    <source>
        <dbReference type="Pfam" id="PF03629"/>
    </source>
</evidence>
<comment type="caution">
    <text evidence="4">The sequence shown here is derived from an EMBL/GenBank/DDBJ whole genome shotgun (WGS) entry which is preliminary data.</text>
</comment>
<dbReference type="InterPro" id="IPR039329">
    <property type="entry name" value="SIAE"/>
</dbReference>
<dbReference type="PANTHER" id="PTHR22901:SF0">
    <property type="entry name" value="SIALATE O-ACETYLESTERASE"/>
    <property type="match status" value="1"/>
</dbReference>
<gene>
    <name evidence="4" type="ORF">BSZ32_06155</name>
</gene>
<dbReference type="InterPro" id="IPR005181">
    <property type="entry name" value="SASA"/>
</dbReference>
<keyword evidence="1" id="KW-0378">Hydrolase</keyword>
<feature type="region of interest" description="Disordered" evidence="2">
    <location>
        <begin position="33"/>
        <end position="57"/>
    </location>
</feature>
<accession>A0A2S7U163</accession>